<gene>
    <name evidence="2" type="ORF">IBL25_17540</name>
</gene>
<keyword evidence="1" id="KW-0732">Signal</keyword>
<organism evidence="2 3">
    <name type="scientific">Pseudoroseomonas ludipueritiae</name>
    <dbReference type="NCBI Taxonomy" id="198093"/>
    <lineage>
        <taxon>Bacteria</taxon>
        <taxon>Pseudomonadati</taxon>
        <taxon>Pseudomonadota</taxon>
        <taxon>Alphaproteobacteria</taxon>
        <taxon>Acetobacterales</taxon>
        <taxon>Acetobacteraceae</taxon>
        <taxon>Pseudoroseomonas</taxon>
    </lineage>
</organism>
<evidence type="ECO:0008006" key="4">
    <source>
        <dbReference type="Google" id="ProtNLM"/>
    </source>
</evidence>
<evidence type="ECO:0000256" key="1">
    <source>
        <dbReference type="SAM" id="SignalP"/>
    </source>
</evidence>
<dbReference type="Proteomes" id="UP000603940">
    <property type="component" value="Unassembled WGS sequence"/>
</dbReference>
<comment type="caution">
    <text evidence="2">The sequence shown here is derived from an EMBL/GenBank/DDBJ whole genome shotgun (WGS) entry which is preliminary data.</text>
</comment>
<protein>
    <recommendedName>
        <fullName evidence="4">Phosphate ABC transporter substrate-binding protein</fullName>
    </recommendedName>
</protein>
<proteinExistence type="predicted"/>
<reference evidence="2 3" key="1">
    <citation type="journal article" date="2009" name="Int. J. Syst. Evol. Microbiol.">
        <title>Transfer of Teichococcus ludipueritiae and Muricoccus roseus to the genus Roseomonas, as Roseomonas ludipueritiae comb. nov. and Roseomonas rosea comb. nov., respectively, and emended description of the genus Roseomonas.</title>
        <authorList>
            <person name="Sanchez-Porro C."/>
            <person name="Gallego V."/>
            <person name="Busse H.J."/>
            <person name="Kampfer P."/>
            <person name="Ventosa A."/>
        </authorList>
    </citation>
    <scope>NUCLEOTIDE SEQUENCE [LARGE SCALE GENOMIC DNA]</scope>
    <source>
        <strain evidence="2 3">DSM 14915</strain>
    </source>
</reference>
<keyword evidence="3" id="KW-1185">Reference proteome</keyword>
<name>A0ABR7RAA6_9PROT</name>
<dbReference type="EMBL" id="JACTUZ010000095">
    <property type="protein sequence ID" value="MBC9178751.1"/>
    <property type="molecule type" value="Genomic_DNA"/>
</dbReference>
<evidence type="ECO:0000313" key="2">
    <source>
        <dbReference type="EMBL" id="MBC9178751.1"/>
    </source>
</evidence>
<sequence length="81" mass="8591">MFALVLTGAILAFSGAARAETTVMTSGGFSLAYQELLPEFERTIGAKAVTISGASQSTGPTNIKAALFERFLIYGFDKLPR</sequence>
<dbReference type="RefSeq" id="WP_187779829.1">
    <property type="nucleotide sequence ID" value="NZ_JBHTKP010000043.1"/>
</dbReference>
<accession>A0ABR7RAA6</accession>
<evidence type="ECO:0000313" key="3">
    <source>
        <dbReference type="Proteomes" id="UP000603940"/>
    </source>
</evidence>
<feature type="chain" id="PRO_5046225818" description="Phosphate ABC transporter substrate-binding protein" evidence="1">
    <location>
        <begin position="20"/>
        <end position="81"/>
    </location>
</feature>
<feature type="signal peptide" evidence="1">
    <location>
        <begin position="1"/>
        <end position="19"/>
    </location>
</feature>